<feature type="non-terminal residue" evidence="1">
    <location>
        <position position="91"/>
    </location>
</feature>
<evidence type="ECO:0000313" key="1">
    <source>
        <dbReference type="EMBL" id="KML61778.1"/>
    </source>
</evidence>
<organism evidence="1 2">
    <name type="scientific">Burkholderia cepacia</name>
    <name type="common">Pseudomonas cepacia</name>
    <dbReference type="NCBI Taxonomy" id="292"/>
    <lineage>
        <taxon>Bacteria</taxon>
        <taxon>Pseudomonadati</taxon>
        <taxon>Pseudomonadota</taxon>
        <taxon>Betaproteobacteria</taxon>
        <taxon>Burkholderiales</taxon>
        <taxon>Burkholderiaceae</taxon>
        <taxon>Burkholderia</taxon>
        <taxon>Burkholderia cepacia complex</taxon>
    </lineage>
</organism>
<protein>
    <submittedName>
        <fullName evidence="1">Uncharacterized protein</fullName>
    </submittedName>
</protein>
<dbReference type="Proteomes" id="UP000036338">
    <property type="component" value="Unassembled WGS sequence"/>
</dbReference>
<sequence length="91" mass="10343">MIRVLRIALITVAVQILAPHDATNLVIVLPAGRLRRLLVGIAKNFSHDSPLGFLRAYPQLLRNNLRALLRSRVFIRMQLPIKPIHPRPGQR</sequence>
<name>A0A0J5XD42_BURCE</name>
<dbReference type="AlphaFoldDB" id="A0A0J5XD42"/>
<gene>
    <name evidence="1" type="ORF">VL15_04600</name>
</gene>
<proteinExistence type="predicted"/>
<accession>A0A0J5XD42</accession>
<dbReference type="EMBL" id="LDWR01000010">
    <property type="protein sequence ID" value="KML61778.1"/>
    <property type="molecule type" value="Genomic_DNA"/>
</dbReference>
<evidence type="ECO:0000313" key="2">
    <source>
        <dbReference type="Proteomes" id="UP000036338"/>
    </source>
</evidence>
<comment type="caution">
    <text evidence="1">The sequence shown here is derived from an EMBL/GenBank/DDBJ whole genome shotgun (WGS) entry which is preliminary data.</text>
</comment>
<reference evidence="1 2" key="1">
    <citation type="submission" date="2015-05" db="EMBL/GenBank/DDBJ databases">
        <title>Draft genome of Burkholderia cepacia LK29.</title>
        <authorList>
            <person name="Chan X.Y."/>
        </authorList>
    </citation>
    <scope>NUCLEOTIDE SEQUENCE [LARGE SCALE GENOMIC DNA]</scope>
    <source>
        <strain evidence="1 2">LK29</strain>
    </source>
</reference>